<evidence type="ECO:0000256" key="2">
    <source>
        <dbReference type="ARBA" id="ARBA00023002"/>
    </source>
</evidence>
<keyword evidence="8" id="KW-1185">Reference proteome</keyword>
<organism evidence="7 8">
    <name type="scientific">Paenibacillus piri</name>
    <dbReference type="NCBI Taxonomy" id="2547395"/>
    <lineage>
        <taxon>Bacteria</taxon>
        <taxon>Bacillati</taxon>
        <taxon>Bacillota</taxon>
        <taxon>Bacilli</taxon>
        <taxon>Bacillales</taxon>
        <taxon>Paenibacillaceae</taxon>
        <taxon>Paenibacillus</taxon>
    </lineage>
</organism>
<dbReference type="Pfam" id="PF02826">
    <property type="entry name" value="2-Hacid_dh_C"/>
    <property type="match status" value="1"/>
</dbReference>
<evidence type="ECO:0000313" key="8">
    <source>
        <dbReference type="Proteomes" id="UP000295636"/>
    </source>
</evidence>
<dbReference type="OrthoDB" id="9805416at2"/>
<evidence type="ECO:0000256" key="4">
    <source>
        <dbReference type="RuleBase" id="RU003719"/>
    </source>
</evidence>
<feature type="domain" description="D-isomer specific 2-hydroxyacid dehydrogenase NAD-binding" evidence="6">
    <location>
        <begin position="125"/>
        <end position="300"/>
    </location>
</feature>
<dbReference type="InterPro" id="IPR006139">
    <property type="entry name" value="D-isomer_2_OHA_DH_cat_dom"/>
</dbReference>
<dbReference type="EMBL" id="SMRT01000029">
    <property type="protein sequence ID" value="TDF91216.1"/>
    <property type="molecule type" value="Genomic_DNA"/>
</dbReference>
<reference evidence="7 8" key="1">
    <citation type="submission" date="2019-03" db="EMBL/GenBank/DDBJ databases">
        <title>This is whole genome sequence of Paenibacillus sp MS74 strain.</title>
        <authorList>
            <person name="Trinh H.N."/>
        </authorList>
    </citation>
    <scope>NUCLEOTIDE SEQUENCE [LARGE SCALE GENOMIC DNA]</scope>
    <source>
        <strain evidence="7 8">MS74</strain>
    </source>
</reference>
<protein>
    <submittedName>
        <fullName evidence="7">Hydroxyacid dehydrogenase</fullName>
    </submittedName>
</protein>
<evidence type="ECO:0000259" key="6">
    <source>
        <dbReference type="Pfam" id="PF02826"/>
    </source>
</evidence>
<dbReference type="GO" id="GO:0051287">
    <property type="term" value="F:NAD binding"/>
    <property type="evidence" value="ECO:0007669"/>
    <property type="project" value="InterPro"/>
</dbReference>
<sequence>MTERGRHAMRGILVQIPRNAVECFFTSESLDILNDLGVVEWNPYDRPFTEQELLERIQGKHTVITTWKSAPISEAVLAHADELKLIAHMAGSVKPILPSTEVYRRGIRVLNSNYAIGVSVSESVLALILTLGHKIIPVDRVMREGGNAKSAAYETYELRGRTVGLIGLGMVAREVIKLLQPFGVRILGCDPFVSEAQARELGVVLKPLRELIAEADIVSLHAPKVPETFRMIGKEELSLLRDGALLINTARGDLIDEAALVEELKKNRFYAALDVFVLEPLRADSELRRMDNVIVRPHLAGVNPDSRLRIGTMMVEEIKRFYNGDPLRFEVREEQLDIMT</sequence>
<dbReference type="SUPFAM" id="SSF52283">
    <property type="entry name" value="Formate/glycerate dehydrogenase catalytic domain-like"/>
    <property type="match status" value="1"/>
</dbReference>
<dbReference type="PROSITE" id="PS00671">
    <property type="entry name" value="D_2_HYDROXYACID_DH_3"/>
    <property type="match status" value="1"/>
</dbReference>
<dbReference type="AlphaFoldDB" id="A0A4R5K8D8"/>
<dbReference type="RefSeq" id="WP_133236323.1">
    <property type="nucleotide sequence ID" value="NZ_SMRT01000029.1"/>
</dbReference>
<dbReference type="Gene3D" id="3.40.50.720">
    <property type="entry name" value="NAD(P)-binding Rossmann-like Domain"/>
    <property type="match status" value="2"/>
</dbReference>
<gene>
    <name evidence="7" type="ORF">E1757_33095</name>
</gene>
<accession>A0A4R5K8D8</accession>
<dbReference type="InterPro" id="IPR036291">
    <property type="entry name" value="NAD(P)-bd_dom_sf"/>
</dbReference>
<dbReference type="Proteomes" id="UP000295636">
    <property type="component" value="Unassembled WGS sequence"/>
</dbReference>
<evidence type="ECO:0000313" key="7">
    <source>
        <dbReference type="EMBL" id="TDF91216.1"/>
    </source>
</evidence>
<evidence type="ECO:0000256" key="1">
    <source>
        <dbReference type="ARBA" id="ARBA00005854"/>
    </source>
</evidence>
<keyword evidence="3" id="KW-0520">NAD</keyword>
<dbReference type="CDD" id="cd12167">
    <property type="entry name" value="2-Hacid_dh_8"/>
    <property type="match status" value="1"/>
</dbReference>
<dbReference type="InterPro" id="IPR050857">
    <property type="entry name" value="D-2-hydroxyacid_DH"/>
</dbReference>
<dbReference type="InterPro" id="IPR029753">
    <property type="entry name" value="D-isomer_DH_CS"/>
</dbReference>
<proteinExistence type="inferred from homology"/>
<dbReference type="PROSITE" id="PS00670">
    <property type="entry name" value="D_2_HYDROXYACID_DH_2"/>
    <property type="match status" value="1"/>
</dbReference>
<keyword evidence="2 4" id="KW-0560">Oxidoreductase</keyword>
<name>A0A4R5K8D8_9BACL</name>
<comment type="caution">
    <text evidence="7">The sequence shown here is derived from an EMBL/GenBank/DDBJ whole genome shotgun (WGS) entry which is preliminary data.</text>
</comment>
<dbReference type="Pfam" id="PF00389">
    <property type="entry name" value="2-Hacid_dh"/>
    <property type="match status" value="1"/>
</dbReference>
<evidence type="ECO:0000256" key="3">
    <source>
        <dbReference type="ARBA" id="ARBA00023027"/>
    </source>
</evidence>
<dbReference type="PANTHER" id="PTHR42789">
    <property type="entry name" value="D-ISOMER SPECIFIC 2-HYDROXYACID DEHYDROGENASE FAMILY PROTEIN (AFU_ORTHOLOGUE AFUA_6G10090)"/>
    <property type="match status" value="1"/>
</dbReference>
<feature type="domain" description="D-isomer specific 2-hydroxyacid dehydrogenase catalytic" evidence="5">
    <location>
        <begin position="28"/>
        <end position="331"/>
    </location>
</feature>
<dbReference type="InterPro" id="IPR006140">
    <property type="entry name" value="D-isomer_DH_NAD-bd"/>
</dbReference>
<dbReference type="SUPFAM" id="SSF51735">
    <property type="entry name" value="NAD(P)-binding Rossmann-fold domains"/>
    <property type="match status" value="1"/>
</dbReference>
<evidence type="ECO:0000259" key="5">
    <source>
        <dbReference type="Pfam" id="PF00389"/>
    </source>
</evidence>
<dbReference type="GO" id="GO:0016616">
    <property type="term" value="F:oxidoreductase activity, acting on the CH-OH group of donors, NAD or NADP as acceptor"/>
    <property type="evidence" value="ECO:0007669"/>
    <property type="project" value="InterPro"/>
</dbReference>
<dbReference type="PANTHER" id="PTHR42789:SF1">
    <property type="entry name" value="D-ISOMER SPECIFIC 2-HYDROXYACID DEHYDROGENASE FAMILY PROTEIN (AFU_ORTHOLOGUE AFUA_6G10090)"/>
    <property type="match status" value="1"/>
</dbReference>
<comment type="similarity">
    <text evidence="1 4">Belongs to the D-isomer specific 2-hydroxyacid dehydrogenase family.</text>
</comment>